<keyword evidence="3" id="KW-1185">Reference proteome</keyword>
<protein>
    <submittedName>
        <fullName evidence="2">Uncharacterized protein</fullName>
    </submittedName>
</protein>
<feature type="compositionally biased region" description="Basic residues" evidence="1">
    <location>
        <begin position="1"/>
        <end position="20"/>
    </location>
</feature>
<feature type="region of interest" description="Disordered" evidence="1">
    <location>
        <begin position="1"/>
        <end position="27"/>
    </location>
</feature>
<evidence type="ECO:0000256" key="1">
    <source>
        <dbReference type="SAM" id="MobiDB-lite"/>
    </source>
</evidence>
<dbReference type="EMBL" id="JARBJD010000013">
    <property type="protein sequence ID" value="KAK2962031.1"/>
    <property type="molecule type" value="Genomic_DNA"/>
</dbReference>
<gene>
    <name evidence="2" type="ORF">BLNAU_3087</name>
</gene>
<evidence type="ECO:0000313" key="3">
    <source>
        <dbReference type="Proteomes" id="UP001281761"/>
    </source>
</evidence>
<comment type="caution">
    <text evidence="2">The sequence shown here is derived from an EMBL/GenBank/DDBJ whole genome shotgun (WGS) entry which is preliminary data.</text>
</comment>
<accession>A0ABQ9YEG0</accession>
<reference evidence="2 3" key="1">
    <citation type="journal article" date="2022" name="bioRxiv">
        <title>Genomics of Preaxostyla Flagellates Illuminates Evolutionary Transitions and the Path Towards Mitochondrial Loss.</title>
        <authorList>
            <person name="Novak L.V.F."/>
            <person name="Treitli S.C."/>
            <person name="Pyrih J."/>
            <person name="Halakuc P."/>
            <person name="Pipaliya S.V."/>
            <person name="Vacek V."/>
            <person name="Brzon O."/>
            <person name="Soukal P."/>
            <person name="Eme L."/>
            <person name="Dacks J.B."/>
            <person name="Karnkowska A."/>
            <person name="Elias M."/>
            <person name="Hampl V."/>
        </authorList>
    </citation>
    <scope>NUCLEOTIDE SEQUENCE [LARGE SCALE GENOMIC DNA]</scope>
    <source>
        <strain evidence="2">NAU3</strain>
        <tissue evidence="2">Gut</tissue>
    </source>
</reference>
<proteinExistence type="predicted"/>
<sequence>MPPKQKLGKTRITKPPKLRTKQAQSSKSNKTIILAEIPDIIGNGNYSSLNSQSIPSATDIITITADDLHYIRVSKRILQYELKRKRMNVMTMMKKVHRKGDEIALPTSTTSDCRLILQDSITTDDLQQGCISLFEQTNSGVKLTPIEVSYAVYFLEYATILIKNRESPHQHLLEKIFPEEEQCQTKLTYALIKLVCHPSDKLRASIVDELKKNMTEELASSLGLATTGEGLYHLLFGERIWMDELCWVETFENILVRMGEGRQCSDFGLQAFLCFLSRRPWTVKLGICSDGAYSIKKENRVVSSSRFTSKSICALVTPNHQNDAAVILYHFHLFKNLIDDEALVKFVWSGWFSSLFHTLTTSKLPFICDFVPLHKQLVNLMISYLITIRNVQNKSELCFLYLLFLQQTKDYIVYLSLHPFSLAHDGSDTTIIDFFECLLSYAERIVV</sequence>
<evidence type="ECO:0000313" key="2">
    <source>
        <dbReference type="EMBL" id="KAK2962031.1"/>
    </source>
</evidence>
<name>A0ABQ9YEG0_9EUKA</name>
<dbReference type="Proteomes" id="UP001281761">
    <property type="component" value="Unassembled WGS sequence"/>
</dbReference>
<organism evidence="2 3">
    <name type="scientific">Blattamonas nauphoetae</name>
    <dbReference type="NCBI Taxonomy" id="2049346"/>
    <lineage>
        <taxon>Eukaryota</taxon>
        <taxon>Metamonada</taxon>
        <taxon>Preaxostyla</taxon>
        <taxon>Oxymonadida</taxon>
        <taxon>Blattamonas</taxon>
    </lineage>
</organism>